<evidence type="ECO:0000313" key="1">
    <source>
        <dbReference type="EMBL" id="KAH9371115.1"/>
    </source>
</evidence>
<name>A0A9J6G7I1_HAELO</name>
<comment type="caution">
    <text evidence="1">The sequence shown here is derived from an EMBL/GenBank/DDBJ whole genome shotgun (WGS) entry which is preliminary data.</text>
</comment>
<dbReference type="Proteomes" id="UP000821853">
    <property type="component" value="Chromosome 3"/>
</dbReference>
<accession>A0A9J6G7I1</accession>
<keyword evidence="2" id="KW-1185">Reference proteome</keyword>
<evidence type="ECO:0000313" key="2">
    <source>
        <dbReference type="Proteomes" id="UP000821853"/>
    </source>
</evidence>
<dbReference type="AlphaFoldDB" id="A0A9J6G7I1"/>
<proteinExistence type="predicted"/>
<gene>
    <name evidence="1" type="ORF">HPB48_012480</name>
</gene>
<reference evidence="1 2" key="1">
    <citation type="journal article" date="2020" name="Cell">
        <title>Large-Scale Comparative Analyses of Tick Genomes Elucidate Their Genetic Diversity and Vector Capacities.</title>
        <authorList>
            <consortium name="Tick Genome and Microbiome Consortium (TIGMIC)"/>
            <person name="Jia N."/>
            <person name="Wang J."/>
            <person name="Shi W."/>
            <person name="Du L."/>
            <person name="Sun Y."/>
            <person name="Zhan W."/>
            <person name="Jiang J.F."/>
            <person name="Wang Q."/>
            <person name="Zhang B."/>
            <person name="Ji P."/>
            <person name="Bell-Sakyi L."/>
            <person name="Cui X.M."/>
            <person name="Yuan T.T."/>
            <person name="Jiang B.G."/>
            <person name="Yang W.F."/>
            <person name="Lam T.T."/>
            <person name="Chang Q.C."/>
            <person name="Ding S.J."/>
            <person name="Wang X.J."/>
            <person name="Zhu J.G."/>
            <person name="Ruan X.D."/>
            <person name="Zhao L."/>
            <person name="Wei J.T."/>
            <person name="Ye R.Z."/>
            <person name="Que T.C."/>
            <person name="Du C.H."/>
            <person name="Zhou Y.H."/>
            <person name="Cheng J.X."/>
            <person name="Dai P.F."/>
            <person name="Guo W.B."/>
            <person name="Han X.H."/>
            <person name="Huang E.J."/>
            <person name="Li L.F."/>
            <person name="Wei W."/>
            <person name="Gao Y.C."/>
            <person name="Liu J.Z."/>
            <person name="Shao H.Z."/>
            <person name="Wang X."/>
            <person name="Wang C.C."/>
            <person name="Yang T.C."/>
            <person name="Huo Q.B."/>
            <person name="Li W."/>
            <person name="Chen H.Y."/>
            <person name="Chen S.E."/>
            <person name="Zhou L.G."/>
            <person name="Ni X.B."/>
            <person name="Tian J.H."/>
            <person name="Sheng Y."/>
            <person name="Liu T."/>
            <person name="Pan Y.S."/>
            <person name="Xia L.Y."/>
            <person name="Li J."/>
            <person name="Zhao F."/>
            <person name="Cao W.C."/>
        </authorList>
    </citation>
    <scope>NUCLEOTIDE SEQUENCE [LARGE SCALE GENOMIC DNA]</scope>
    <source>
        <strain evidence="1">HaeL-2018</strain>
    </source>
</reference>
<dbReference type="VEuPathDB" id="VectorBase:HLOH_049199"/>
<protein>
    <submittedName>
        <fullName evidence="1">Uncharacterized protein</fullName>
    </submittedName>
</protein>
<dbReference type="EMBL" id="JABSTR010000005">
    <property type="protein sequence ID" value="KAH9371115.1"/>
    <property type="molecule type" value="Genomic_DNA"/>
</dbReference>
<organism evidence="1 2">
    <name type="scientific">Haemaphysalis longicornis</name>
    <name type="common">Bush tick</name>
    <dbReference type="NCBI Taxonomy" id="44386"/>
    <lineage>
        <taxon>Eukaryota</taxon>
        <taxon>Metazoa</taxon>
        <taxon>Ecdysozoa</taxon>
        <taxon>Arthropoda</taxon>
        <taxon>Chelicerata</taxon>
        <taxon>Arachnida</taxon>
        <taxon>Acari</taxon>
        <taxon>Parasitiformes</taxon>
        <taxon>Ixodida</taxon>
        <taxon>Ixodoidea</taxon>
        <taxon>Ixodidae</taxon>
        <taxon>Haemaphysalinae</taxon>
        <taxon>Haemaphysalis</taxon>
    </lineage>
</organism>
<sequence>MESRLAHAKQGMKATCILHNGYEPLKDSVAPRWESEARSPSIESYLDRLVNQFGVEEAERQESKLNWIDYLHKQLPEAYMYSRVKLTWTQTSAHYGPQVKGQQTERQVYSTNIDNLNSDVESKVIVERNVMHTNVYTVWTLDAREIITIQAFSEGLKGVIATTFNSDESIAKEYEKTGEVYQKEELSIRAMISAAPRAVAHITWVITEAEAVRIHPT</sequence>